<dbReference type="Proteomes" id="UP001501866">
    <property type="component" value="Unassembled WGS sequence"/>
</dbReference>
<accession>A0ABP6HHY3</accession>
<evidence type="ECO:0000313" key="1">
    <source>
        <dbReference type="EMBL" id="GAA2775560.1"/>
    </source>
</evidence>
<evidence type="ECO:0008006" key="3">
    <source>
        <dbReference type="Google" id="ProtNLM"/>
    </source>
</evidence>
<reference evidence="2" key="1">
    <citation type="journal article" date="2019" name="Int. J. Syst. Evol. Microbiol.">
        <title>The Global Catalogue of Microorganisms (GCM) 10K type strain sequencing project: providing services to taxonomists for standard genome sequencing and annotation.</title>
        <authorList>
            <consortium name="The Broad Institute Genomics Platform"/>
            <consortium name="The Broad Institute Genome Sequencing Center for Infectious Disease"/>
            <person name="Wu L."/>
            <person name="Ma J."/>
        </authorList>
    </citation>
    <scope>NUCLEOTIDE SEQUENCE [LARGE SCALE GENOMIC DNA]</scope>
    <source>
        <strain evidence="2">JCM 9095</strain>
    </source>
</reference>
<sequence>MSMAEFDRLNDGIAWIDLSFVERDRTPLWAIEVGIRCHLAGMSLR</sequence>
<organism evidence="1 2">
    <name type="scientific">Streptomyces virens</name>
    <dbReference type="NCBI Taxonomy" id="285572"/>
    <lineage>
        <taxon>Bacteria</taxon>
        <taxon>Bacillati</taxon>
        <taxon>Actinomycetota</taxon>
        <taxon>Actinomycetes</taxon>
        <taxon>Kitasatosporales</taxon>
        <taxon>Streptomycetaceae</taxon>
        <taxon>Streptomyces</taxon>
    </lineage>
</organism>
<comment type="caution">
    <text evidence="1">The sequence shown here is derived from an EMBL/GenBank/DDBJ whole genome shotgun (WGS) entry which is preliminary data.</text>
</comment>
<keyword evidence="2" id="KW-1185">Reference proteome</keyword>
<gene>
    <name evidence="1" type="ORF">GCM10010451_68640</name>
</gene>
<proteinExistence type="predicted"/>
<evidence type="ECO:0000313" key="2">
    <source>
        <dbReference type="Proteomes" id="UP001501866"/>
    </source>
</evidence>
<protein>
    <recommendedName>
        <fullName evidence="3">IS6 family transposase</fullName>
    </recommendedName>
</protein>
<name>A0ABP6HHY3_9ACTN</name>
<dbReference type="EMBL" id="BAAAUH010000190">
    <property type="protein sequence ID" value="GAA2775560.1"/>
    <property type="molecule type" value="Genomic_DNA"/>
</dbReference>